<dbReference type="SUPFAM" id="SSF53613">
    <property type="entry name" value="Ribokinase-like"/>
    <property type="match status" value="1"/>
</dbReference>
<organism evidence="10 11">
    <name type="scientific">Candidatus Blautia faecigallinarum</name>
    <dbReference type="NCBI Taxonomy" id="2838488"/>
    <lineage>
        <taxon>Bacteria</taxon>
        <taxon>Bacillati</taxon>
        <taxon>Bacillota</taxon>
        <taxon>Clostridia</taxon>
        <taxon>Lachnospirales</taxon>
        <taxon>Lachnospiraceae</taxon>
        <taxon>Blautia</taxon>
    </lineage>
</organism>
<sequence length="310" mass="33398">MIITVTMNPAIDKTVEIGRLNHGGLNRIAAVEYDAGGKGINVSKTIQALGGESLASGFLGGNGGKTIEAALKEKKIRSDFIWTKGETRTNTKVCEEDGTVTELNERGPFITAEESEALLGKLETYAGEDTLYVLAGSVPENMGKDIYARIIERVRGKKSRVILDADGDLFREGIRAKPDLVKPNQWEMEEYAGLPHNASEGELLAAAGKLMERGIGSVVISMGEKGALFVLDDYTAKGYPLEVKVNSSVGAGDAMAAAMAYGWDKGMDREDLVRLCMAVSAGAVTTKGTKPPDRELVEKLEQMVRIERIK</sequence>
<dbReference type="InterPro" id="IPR029056">
    <property type="entry name" value="Ribokinase-like"/>
</dbReference>
<dbReference type="PANTHER" id="PTHR46566">
    <property type="entry name" value="1-PHOSPHOFRUCTOKINASE-RELATED"/>
    <property type="match status" value="1"/>
</dbReference>
<dbReference type="GO" id="GO:0008662">
    <property type="term" value="F:1-phosphofructokinase activity"/>
    <property type="evidence" value="ECO:0007669"/>
    <property type="project" value="UniProtKB-UniRule"/>
</dbReference>
<dbReference type="PANTHER" id="PTHR46566:SF2">
    <property type="entry name" value="ATP-DEPENDENT 6-PHOSPHOFRUCTOKINASE ISOZYME 2"/>
    <property type="match status" value="1"/>
</dbReference>
<dbReference type="EC" id="2.7.1.144" evidence="7"/>
<dbReference type="GO" id="GO:0044281">
    <property type="term" value="P:small molecule metabolic process"/>
    <property type="evidence" value="ECO:0007669"/>
    <property type="project" value="UniProtKB-ARBA"/>
</dbReference>
<keyword evidence="2 7" id="KW-0808">Transferase</keyword>
<dbReference type="GO" id="GO:0005829">
    <property type="term" value="C:cytosol"/>
    <property type="evidence" value="ECO:0007669"/>
    <property type="project" value="TreeGrafter"/>
</dbReference>
<keyword evidence="5 7" id="KW-0067">ATP-binding</keyword>
<feature type="domain" description="Carbohydrate kinase PfkB" evidence="9">
    <location>
        <begin position="7"/>
        <end position="291"/>
    </location>
</feature>
<gene>
    <name evidence="10" type="primary">pfkB</name>
    <name evidence="10" type="ORF">IAA21_00890</name>
</gene>
<protein>
    <recommendedName>
        <fullName evidence="7">Tagatose-6-phosphate kinase</fullName>
        <ecNumber evidence="7">2.7.1.144</ecNumber>
    </recommendedName>
</protein>
<dbReference type="GO" id="GO:0009024">
    <property type="term" value="F:tagatose-6-phosphate kinase activity"/>
    <property type="evidence" value="ECO:0007669"/>
    <property type="project" value="UniProtKB-EC"/>
</dbReference>
<evidence type="ECO:0000256" key="4">
    <source>
        <dbReference type="ARBA" id="ARBA00022777"/>
    </source>
</evidence>
<dbReference type="GO" id="GO:0005524">
    <property type="term" value="F:ATP binding"/>
    <property type="evidence" value="ECO:0007669"/>
    <property type="project" value="UniProtKB-UniRule"/>
</dbReference>
<evidence type="ECO:0000256" key="5">
    <source>
        <dbReference type="ARBA" id="ARBA00022840"/>
    </source>
</evidence>
<dbReference type="GO" id="GO:0016052">
    <property type="term" value="P:carbohydrate catabolic process"/>
    <property type="evidence" value="ECO:0007669"/>
    <property type="project" value="UniProtKB-ARBA"/>
</dbReference>
<dbReference type="Proteomes" id="UP000824041">
    <property type="component" value="Unassembled WGS sequence"/>
</dbReference>
<dbReference type="InterPro" id="IPR017583">
    <property type="entry name" value="Tagatose/fructose_Pkinase"/>
</dbReference>
<dbReference type="PROSITE" id="PS00583">
    <property type="entry name" value="PFKB_KINASES_1"/>
    <property type="match status" value="1"/>
</dbReference>
<evidence type="ECO:0000256" key="3">
    <source>
        <dbReference type="ARBA" id="ARBA00022741"/>
    </source>
</evidence>
<dbReference type="Pfam" id="PF00294">
    <property type="entry name" value="PfkB"/>
    <property type="match status" value="1"/>
</dbReference>
<comment type="pathway">
    <text evidence="7">Carbohydrate metabolism; D-tagatose 6-phosphate degradation; D-glyceraldehyde 3-phosphate and glycerone phosphate from D-tagatose 6-phosphate: step 1/2.</text>
</comment>
<evidence type="ECO:0000256" key="6">
    <source>
        <dbReference type="ARBA" id="ARBA00047745"/>
    </source>
</evidence>
<evidence type="ECO:0000256" key="2">
    <source>
        <dbReference type="ARBA" id="ARBA00022679"/>
    </source>
</evidence>
<comment type="similarity">
    <text evidence="1">Belongs to the carbohydrate kinase pfkB family.</text>
</comment>
<evidence type="ECO:0000313" key="11">
    <source>
        <dbReference type="Proteomes" id="UP000824041"/>
    </source>
</evidence>
<dbReference type="InterPro" id="IPR022463">
    <property type="entry name" value="1-PFruKinase"/>
</dbReference>
<comment type="similarity">
    <text evidence="7">Belongs to the carbohydrate kinase PfkB family. LacC subfamily.</text>
</comment>
<reference evidence="10" key="2">
    <citation type="submission" date="2021-04" db="EMBL/GenBank/DDBJ databases">
        <authorList>
            <person name="Gilroy R."/>
        </authorList>
    </citation>
    <scope>NUCLEOTIDE SEQUENCE</scope>
    <source>
        <strain evidence="10">14324</strain>
    </source>
</reference>
<dbReference type="PIRSF" id="PIRSF000535">
    <property type="entry name" value="1PFK/6PFK/LacC"/>
    <property type="match status" value="1"/>
</dbReference>
<comment type="caution">
    <text evidence="10">The sequence shown here is derived from an EMBL/GenBank/DDBJ whole genome shotgun (WGS) entry which is preliminary data.</text>
</comment>
<dbReference type="GO" id="GO:0005988">
    <property type="term" value="P:lactose metabolic process"/>
    <property type="evidence" value="ECO:0007669"/>
    <property type="project" value="UniProtKB-KW"/>
</dbReference>
<comment type="catalytic activity">
    <reaction evidence="6 8">
        <text>beta-D-fructose 1-phosphate + ATP = beta-D-fructose 1,6-bisphosphate + ADP + H(+)</text>
        <dbReference type="Rhea" id="RHEA:14213"/>
        <dbReference type="ChEBI" id="CHEBI:15378"/>
        <dbReference type="ChEBI" id="CHEBI:30616"/>
        <dbReference type="ChEBI" id="CHEBI:32966"/>
        <dbReference type="ChEBI" id="CHEBI:138881"/>
        <dbReference type="ChEBI" id="CHEBI:456216"/>
        <dbReference type="EC" id="2.7.1.56"/>
    </reaction>
</comment>
<evidence type="ECO:0000256" key="8">
    <source>
        <dbReference type="RuleBase" id="RU369061"/>
    </source>
</evidence>
<evidence type="ECO:0000256" key="1">
    <source>
        <dbReference type="ARBA" id="ARBA00005380"/>
    </source>
</evidence>
<evidence type="ECO:0000259" key="9">
    <source>
        <dbReference type="Pfam" id="PF00294"/>
    </source>
</evidence>
<reference evidence="10" key="1">
    <citation type="journal article" date="2021" name="PeerJ">
        <title>Extensive microbial diversity within the chicken gut microbiome revealed by metagenomics and culture.</title>
        <authorList>
            <person name="Gilroy R."/>
            <person name="Ravi A."/>
            <person name="Getino M."/>
            <person name="Pursley I."/>
            <person name="Horton D.L."/>
            <person name="Alikhan N.F."/>
            <person name="Baker D."/>
            <person name="Gharbi K."/>
            <person name="Hall N."/>
            <person name="Watson M."/>
            <person name="Adriaenssens E.M."/>
            <person name="Foster-Nyarko E."/>
            <person name="Jarju S."/>
            <person name="Secka A."/>
            <person name="Antonio M."/>
            <person name="Oren A."/>
            <person name="Chaudhuri R.R."/>
            <person name="La Ragione R."/>
            <person name="Hildebrand F."/>
            <person name="Pallen M.J."/>
        </authorList>
    </citation>
    <scope>NUCLEOTIDE SEQUENCE</scope>
    <source>
        <strain evidence="10">14324</strain>
    </source>
</reference>
<dbReference type="Gene3D" id="3.40.1190.20">
    <property type="match status" value="1"/>
</dbReference>
<comment type="catalytic activity">
    <reaction evidence="7">
        <text>D-tagatofuranose 6-phosphate + ATP = D-tagatofuranose 1,6-bisphosphate + ADP + H(+)</text>
        <dbReference type="Rhea" id="RHEA:12420"/>
        <dbReference type="ChEBI" id="CHEBI:15378"/>
        <dbReference type="ChEBI" id="CHEBI:30616"/>
        <dbReference type="ChEBI" id="CHEBI:58694"/>
        <dbReference type="ChEBI" id="CHEBI:58695"/>
        <dbReference type="ChEBI" id="CHEBI:456216"/>
        <dbReference type="EC" id="2.7.1.144"/>
    </reaction>
</comment>
<evidence type="ECO:0000313" key="10">
    <source>
        <dbReference type="EMBL" id="HIZ21339.1"/>
    </source>
</evidence>
<dbReference type="InterPro" id="IPR002173">
    <property type="entry name" value="Carboh/pur_kinase_PfkB_CS"/>
</dbReference>
<keyword evidence="3 7" id="KW-0547">Nucleotide-binding</keyword>
<proteinExistence type="inferred from homology"/>
<dbReference type="CDD" id="cd01164">
    <property type="entry name" value="FruK_PfkB_like"/>
    <property type="match status" value="1"/>
</dbReference>
<dbReference type="NCBIfam" id="TIGR03168">
    <property type="entry name" value="1-PFK"/>
    <property type="match status" value="1"/>
</dbReference>
<dbReference type="NCBIfam" id="TIGR03828">
    <property type="entry name" value="pfkB"/>
    <property type="match status" value="1"/>
</dbReference>
<comment type="function">
    <text evidence="8">Catalyzes the ATP-dependent phosphorylation of fructose-l-phosphate to fructose-l,6-bisphosphate.</text>
</comment>
<keyword evidence="7" id="KW-0423">Lactose metabolism</keyword>
<dbReference type="AlphaFoldDB" id="A0A9D2DQT9"/>
<dbReference type="EMBL" id="DXBU01000012">
    <property type="protein sequence ID" value="HIZ21339.1"/>
    <property type="molecule type" value="Genomic_DNA"/>
</dbReference>
<dbReference type="InterPro" id="IPR011611">
    <property type="entry name" value="PfkB_dom"/>
</dbReference>
<name>A0A9D2DQT9_9FIRM</name>
<keyword evidence="4 8" id="KW-0418">Kinase</keyword>
<accession>A0A9D2DQT9</accession>
<evidence type="ECO:0000256" key="7">
    <source>
        <dbReference type="PIRNR" id="PIRNR000535"/>
    </source>
</evidence>
<dbReference type="PROSITE" id="PS00584">
    <property type="entry name" value="PFKB_KINASES_2"/>
    <property type="match status" value="1"/>
</dbReference>
<dbReference type="FunFam" id="3.40.1190.20:FF:000001">
    <property type="entry name" value="Phosphofructokinase"/>
    <property type="match status" value="1"/>
</dbReference>